<accession>A0ABX8C9B9</accession>
<dbReference type="RefSeq" id="WP_212642509.1">
    <property type="nucleotide sequence ID" value="NZ_CP074132.1"/>
</dbReference>
<evidence type="ECO:0008006" key="3">
    <source>
        <dbReference type="Google" id="ProtNLM"/>
    </source>
</evidence>
<evidence type="ECO:0000313" key="1">
    <source>
        <dbReference type="EMBL" id="QUX29676.1"/>
    </source>
</evidence>
<sequence>MTVIVHDKDTNRALLMQRSEDTKSAQGLREILTDESEPGVRITETTAPR</sequence>
<dbReference type="EMBL" id="CP074132">
    <property type="protein sequence ID" value="QUX29676.1"/>
    <property type="molecule type" value="Genomic_DNA"/>
</dbReference>
<evidence type="ECO:0000313" key="2">
    <source>
        <dbReference type="Proteomes" id="UP000678016"/>
    </source>
</evidence>
<name>A0ABX8C9B9_9ACTN</name>
<dbReference type="Proteomes" id="UP000678016">
    <property type="component" value="Chromosome"/>
</dbReference>
<proteinExistence type="predicted"/>
<reference evidence="2" key="1">
    <citation type="submission" date="2021-05" db="EMBL/GenBank/DDBJ databases">
        <title>Direct Submission.</title>
        <authorList>
            <person name="Li K."/>
            <person name="Gao J."/>
        </authorList>
    </citation>
    <scope>NUCLEOTIDE SEQUENCE [LARGE SCALE GENOMIC DNA]</scope>
    <source>
        <strain evidence="2">HDS12</strain>
    </source>
</reference>
<gene>
    <name evidence="1" type="ORF">KGD83_03610</name>
</gene>
<keyword evidence="2" id="KW-1185">Reference proteome</keyword>
<organism evidence="1 2">
    <name type="scientific">Nocardiopsis akebiae</name>
    <dbReference type="NCBI Taxonomy" id="2831968"/>
    <lineage>
        <taxon>Bacteria</taxon>
        <taxon>Bacillati</taxon>
        <taxon>Actinomycetota</taxon>
        <taxon>Actinomycetes</taxon>
        <taxon>Streptosporangiales</taxon>
        <taxon>Nocardiopsidaceae</taxon>
        <taxon>Nocardiopsis</taxon>
    </lineage>
</organism>
<protein>
    <recommendedName>
        <fullName evidence="3">Transposase</fullName>
    </recommendedName>
</protein>